<dbReference type="InterPro" id="IPR029752">
    <property type="entry name" value="D-isomer_DH_CS1"/>
</dbReference>
<evidence type="ECO:0000259" key="4">
    <source>
        <dbReference type="Pfam" id="PF02826"/>
    </source>
</evidence>
<dbReference type="PROSITE" id="PS00670">
    <property type="entry name" value="D_2_HYDROXYACID_DH_2"/>
    <property type="match status" value="1"/>
</dbReference>
<gene>
    <name evidence="6" type="ORF">METZ01_LOCUS323957</name>
</gene>
<dbReference type="PROSITE" id="PS00065">
    <property type="entry name" value="D_2_HYDROXYACID_DH_1"/>
    <property type="match status" value="1"/>
</dbReference>
<sequence>AHMSMKSGEWDRKAFAGTELSGKTIGILGMGRIGSQVARRAIAFGMRVLAFDPYLSMSKARALQVELLELDEIYERSDFITVHMPLSEETRDMLGADAFSKMKDGVCVVNCARGGIINEADLVVAVKSGKVAGAALDVYDAEPLPEDAELRGLPQIVMTPHLGASTKEAQESVGLEVAEAVTDYLVNGTVRNAVNMPSLDAKTYEVVKPYLELGEKLGRLVAQLAPNRNDRLVITYGGKAAEVPADPVTRYVLMGFLSMAGGQDVNPVNVRTLASSLGLMIEEVKAHEGPDYAEWMHVTAHANGEKVSVGGTFFGSHPRIVRLNGRNVECVPEGVLFLMNNRDKP</sequence>
<dbReference type="SUPFAM" id="SSF51735">
    <property type="entry name" value="NAD(P)-binding Rossmann-fold domains"/>
    <property type="match status" value="1"/>
</dbReference>
<keyword evidence="3" id="KW-0520">NAD</keyword>
<comment type="similarity">
    <text evidence="1">Belongs to the D-isomer specific 2-hydroxyacid dehydrogenase family.</text>
</comment>
<proteinExistence type="inferred from homology"/>
<evidence type="ECO:0000256" key="1">
    <source>
        <dbReference type="ARBA" id="ARBA00005854"/>
    </source>
</evidence>
<dbReference type="Gene3D" id="3.30.1330.90">
    <property type="entry name" value="D-3-phosphoglycerate dehydrogenase, domain 3"/>
    <property type="match status" value="1"/>
</dbReference>
<dbReference type="InterPro" id="IPR036291">
    <property type="entry name" value="NAD(P)-bd_dom_sf"/>
</dbReference>
<dbReference type="AlphaFoldDB" id="A0A382PCI9"/>
<dbReference type="Gene3D" id="3.40.50.720">
    <property type="entry name" value="NAD(P)-binding Rossmann-like Domain"/>
    <property type="match status" value="2"/>
</dbReference>
<dbReference type="GO" id="GO:0051287">
    <property type="term" value="F:NAD binding"/>
    <property type="evidence" value="ECO:0007669"/>
    <property type="project" value="InterPro"/>
</dbReference>
<dbReference type="InterPro" id="IPR050857">
    <property type="entry name" value="D-2-hydroxyacid_DH"/>
</dbReference>
<evidence type="ECO:0000256" key="2">
    <source>
        <dbReference type="ARBA" id="ARBA00023002"/>
    </source>
</evidence>
<evidence type="ECO:0000313" key="6">
    <source>
        <dbReference type="EMBL" id="SVC71103.1"/>
    </source>
</evidence>
<keyword evidence="2" id="KW-0560">Oxidoreductase</keyword>
<dbReference type="FunFam" id="3.40.50.720:FF:000021">
    <property type="entry name" value="D-3-phosphoglycerate dehydrogenase"/>
    <property type="match status" value="1"/>
</dbReference>
<dbReference type="SUPFAM" id="SSF143548">
    <property type="entry name" value="Serine metabolism enzymes domain"/>
    <property type="match status" value="1"/>
</dbReference>
<accession>A0A382PCI9</accession>
<protein>
    <submittedName>
        <fullName evidence="6">Uncharacterized protein</fullName>
    </submittedName>
</protein>
<dbReference type="PANTHER" id="PTHR42789:SF1">
    <property type="entry name" value="D-ISOMER SPECIFIC 2-HYDROXYACID DEHYDROGENASE FAMILY PROTEIN (AFU_ORTHOLOGUE AFUA_6G10090)"/>
    <property type="match status" value="1"/>
</dbReference>
<feature type="domain" description="D-isomer specific 2-hydroxyacid dehydrogenase NAD-binding" evidence="4">
    <location>
        <begin position="2"/>
        <end position="163"/>
    </location>
</feature>
<dbReference type="EMBL" id="UINC01106437">
    <property type="protein sequence ID" value="SVC71103.1"/>
    <property type="molecule type" value="Genomic_DNA"/>
</dbReference>
<dbReference type="Pfam" id="PF19304">
    <property type="entry name" value="PGDH_inter"/>
    <property type="match status" value="1"/>
</dbReference>
<dbReference type="GO" id="GO:0016491">
    <property type="term" value="F:oxidoreductase activity"/>
    <property type="evidence" value="ECO:0007669"/>
    <property type="project" value="UniProtKB-KW"/>
</dbReference>
<organism evidence="6">
    <name type="scientific">marine metagenome</name>
    <dbReference type="NCBI Taxonomy" id="408172"/>
    <lineage>
        <taxon>unclassified sequences</taxon>
        <taxon>metagenomes</taxon>
        <taxon>ecological metagenomes</taxon>
    </lineage>
</organism>
<dbReference type="Pfam" id="PF02826">
    <property type="entry name" value="2-Hacid_dh_C"/>
    <property type="match status" value="1"/>
</dbReference>
<dbReference type="InterPro" id="IPR045626">
    <property type="entry name" value="PGDH_ASB_dom"/>
</dbReference>
<name>A0A382PCI9_9ZZZZ</name>
<dbReference type="InterPro" id="IPR029753">
    <property type="entry name" value="D-isomer_DH_CS"/>
</dbReference>
<feature type="non-terminal residue" evidence="6">
    <location>
        <position position="1"/>
    </location>
</feature>
<reference evidence="6" key="1">
    <citation type="submission" date="2018-05" db="EMBL/GenBank/DDBJ databases">
        <authorList>
            <person name="Lanie J.A."/>
            <person name="Ng W.-L."/>
            <person name="Kazmierczak K.M."/>
            <person name="Andrzejewski T.M."/>
            <person name="Davidsen T.M."/>
            <person name="Wayne K.J."/>
            <person name="Tettelin H."/>
            <person name="Glass J.I."/>
            <person name="Rusch D."/>
            <person name="Podicherti R."/>
            <person name="Tsui H.-C.T."/>
            <person name="Winkler M.E."/>
        </authorList>
    </citation>
    <scope>NUCLEOTIDE SEQUENCE</scope>
</reference>
<dbReference type="InterPro" id="IPR029009">
    <property type="entry name" value="ASB_dom_sf"/>
</dbReference>
<evidence type="ECO:0000256" key="3">
    <source>
        <dbReference type="ARBA" id="ARBA00023027"/>
    </source>
</evidence>
<dbReference type="PANTHER" id="PTHR42789">
    <property type="entry name" value="D-ISOMER SPECIFIC 2-HYDROXYACID DEHYDROGENASE FAMILY PROTEIN (AFU_ORTHOLOGUE AFUA_6G10090)"/>
    <property type="match status" value="1"/>
</dbReference>
<feature type="non-terminal residue" evidence="6">
    <location>
        <position position="345"/>
    </location>
</feature>
<dbReference type="InterPro" id="IPR006140">
    <property type="entry name" value="D-isomer_DH_NAD-bd"/>
</dbReference>
<dbReference type="PROSITE" id="PS00671">
    <property type="entry name" value="D_2_HYDROXYACID_DH_3"/>
    <property type="match status" value="1"/>
</dbReference>
<feature type="domain" description="D-3-phosphoglycerate dehydrogenase ASB" evidence="5">
    <location>
        <begin position="207"/>
        <end position="323"/>
    </location>
</feature>
<evidence type="ECO:0000259" key="5">
    <source>
        <dbReference type="Pfam" id="PF19304"/>
    </source>
</evidence>